<keyword evidence="1 4" id="KW-0489">Methyltransferase</keyword>
<dbReference type="PANTHER" id="PTHR43861">
    <property type="entry name" value="TRANS-ACONITATE 2-METHYLTRANSFERASE-RELATED"/>
    <property type="match status" value="1"/>
</dbReference>
<protein>
    <submittedName>
        <fullName evidence="4">Trans-aconitate 2-methyltransferase</fullName>
        <ecNumber evidence="4">2.1.1.144</ecNumber>
    </submittedName>
</protein>
<dbReference type="EMBL" id="JACIBT010000009">
    <property type="protein sequence ID" value="MBB3668171.1"/>
    <property type="molecule type" value="Genomic_DNA"/>
</dbReference>
<dbReference type="InterPro" id="IPR041698">
    <property type="entry name" value="Methyltransf_25"/>
</dbReference>
<evidence type="ECO:0000256" key="2">
    <source>
        <dbReference type="ARBA" id="ARBA00022679"/>
    </source>
</evidence>
<dbReference type="InterPro" id="IPR029063">
    <property type="entry name" value="SAM-dependent_MTases_sf"/>
</dbReference>
<accession>A0A7W5TR04</accession>
<dbReference type="GO" id="GO:0030798">
    <property type="term" value="F:trans-aconitate 2-methyltransferase activity"/>
    <property type="evidence" value="ECO:0007669"/>
    <property type="project" value="UniProtKB-EC"/>
</dbReference>
<evidence type="ECO:0000256" key="1">
    <source>
        <dbReference type="ARBA" id="ARBA00022603"/>
    </source>
</evidence>
<dbReference type="AlphaFoldDB" id="A0A7W5TR04"/>
<dbReference type="RefSeq" id="WP_183358585.1">
    <property type="nucleotide sequence ID" value="NZ_BAABKR010000016.1"/>
</dbReference>
<keyword evidence="2 4" id="KW-0808">Transferase</keyword>
<name>A0A7W5TR04_9MICC</name>
<comment type="caution">
    <text evidence="4">The sequence shown here is derived from an EMBL/GenBank/DDBJ whole genome shotgun (WGS) entry which is preliminary data.</text>
</comment>
<dbReference type="GO" id="GO:0032259">
    <property type="term" value="P:methylation"/>
    <property type="evidence" value="ECO:0007669"/>
    <property type="project" value="UniProtKB-KW"/>
</dbReference>
<dbReference type="CDD" id="cd02440">
    <property type="entry name" value="AdoMet_MTases"/>
    <property type="match status" value="1"/>
</dbReference>
<sequence length="265" mass="29920">MPRPVRDGPWSPGAYLTYSSERTQPFTDLLNRTGATEPKYIVDLGCGPGNGMAALRQRWPDAQILGVDSSADMLERARQSTEGDSGIEYQHMDIRTLELEHKADLIVSNAALQWIPEHRGLLPHVQRQLAPSGILAVQIPGNFAEPSHRLLAEFAAQEPYREHIDPASMLQRTAEVSDYMHDVAGPSWHVEGWETTYHHVLQGENPVYDWVAAAAARPVLRGLPEKLREQFTAEYKEALRQAYPRTDLGTILRFRRLFFIARSTQ</sequence>
<evidence type="ECO:0000313" key="5">
    <source>
        <dbReference type="Proteomes" id="UP000547528"/>
    </source>
</evidence>
<dbReference type="InterPro" id="IPR023149">
    <property type="entry name" value="Trans_acon_MeTrfase_C"/>
</dbReference>
<dbReference type="Gene3D" id="1.10.150.290">
    <property type="entry name" value="S-adenosyl-L-methionine-dependent methyltransferases"/>
    <property type="match status" value="1"/>
</dbReference>
<keyword evidence="5" id="KW-1185">Reference proteome</keyword>
<dbReference type="EC" id="2.1.1.144" evidence="4"/>
<dbReference type="SUPFAM" id="SSF53335">
    <property type="entry name" value="S-adenosyl-L-methionine-dependent methyltransferases"/>
    <property type="match status" value="1"/>
</dbReference>
<dbReference type="PANTHER" id="PTHR43861:SF1">
    <property type="entry name" value="TRANS-ACONITATE 2-METHYLTRANSFERASE"/>
    <property type="match status" value="1"/>
</dbReference>
<evidence type="ECO:0000259" key="3">
    <source>
        <dbReference type="Pfam" id="PF13649"/>
    </source>
</evidence>
<feature type="domain" description="Methyltransferase" evidence="3">
    <location>
        <begin position="41"/>
        <end position="133"/>
    </location>
</feature>
<dbReference type="Gene3D" id="3.40.50.150">
    <property type="entry name" value="Vaccinia Virus protein VP39"/>
    <property type="match status" value="1"/>
</dbReference>
<dbReference type="Proteomes" id="UP000547528">
    <property type="component" value="Unassembled WGS sequence"/>
</dbReference>
<reference evidence="4 5" key="1">
    <citation type="submission" date="2020-08" db="EMBL/GenBank/DDBJ databases">
        <title>Sequencing the genomes of 1000 actinobacteria strains.</title>
        <authorList>
            <person name="Klenk H.-P."/>
        </authorList>
    </citation>
    <scope>NUCLEOTIDE SEQUENCE [LARGE SCALE GENOMIC DNA]</scope>
    <source>
        <strain evidence="4 5">DSM 28238</strain>
    </source>
</reference>
<proteinExistence type="predicted"/>
<evidence type="ECO:0000313" key="4">
    <source>
        <dbReference type="EMBL" id="MBB3668171.1"/>
    </source>
</evidence>
<gene>
    <name evidence="4" type="ORF">FHX47_001800</name>
</gene>
<organism evidence="4 5">
    <name type="scientific">Garicola koreensis</name>
    <dbReference type="NCBI Taxonomy" id="1262554"/>
    <lineage>
        <taxon>Bacteria</taxon>
        <taxon>Bacillati</taxon>
        <taxon>Actinomycetota</taxon>
        <taxon>Actinomycetes</taxon>
        <taxon>Micrococcales</taxon>
        <taxon>Micrococcaceae</taxon>
        <taxon>Garicola</taxon>
    </lineage>
</organism>
<dbReference type="Pfam" id="PF13649">
    <property type="entry name" value="Methyltransf_25"/>
    <property type="match status" value="1"/>
</dbReference>